<protein>
    <submittedName>
        <fullName evidence="2">Uncharacterized protein</fullName>
    </submittedName>
</protein>
<proteinExistence type="predicted"/>
<keyword evidence="1" id="KW-0472">Membrane</keyword>
<name>A0A2T4YYW4_9HYPH</name>
<reference evidence="2 3" key="1">
    <citation type="submission" date="2018-04" db="EMBL/GenBank/DDBJ databases">
        <title>Genomic Encyclopedia of Archaeal and Bacterial Type Strains, Phase II (KMG-II): from individual species to whole genera.</title>
        <authorList>
            <person name="Goeker M."/>
        </authorList>
    </citation>
    <scope>NUCLEOTIDE SEQUENCE [LARGE SCALE GENOMIC DNA]</scope>
    <source>
        <strain evidence="2 3">DSM 25521</strain>
    </source>
</reference>
<keyword evidence="3" id="KW-1185">Reference proteome</keyword>
<gene>
    <name evidence="2" type="ORF">C8P69_109212</name>
</gene>
<sequence length="166" mass="17060">MTPSWTLWYYLRIPAGAALGLIAYCVVRAGFVIGSVSALGSGAETINPFGVAAVSALAGISAKAILEKFGALADGVFGPRAPQQQTAELPKATIDRAGKKLLLEFKQDPVGVKVTIGSRIVAPAVSGRRATVDLQADELNQSKLSIKLSGAGLPADTTMPVDVPTG</sequence>
<evidence type="ECO:0000313" key="3">
    <source>
        <dbReference type="Proteomes" id="UP000241808"/>
    </source>
</evidence>
<dbReference type="AlphaFoldDB" id="A0A2T4YYW4"/>
<feature type="transmembrane region" description="Helical" evidence="1">
    <location>
        <begin position="6"/>
        <end position="27"/>
    </location>
</feature>
<keyword evidence="1" id="KW-0812">Transmembrane</keyword>
<organism evidence="2 3">
    <name type="scientific">Phreatobacter oligotrophus</name>
    <dbReference type="NCBI Taxonomy" id="1122261"/>
    <lineage>
        <taxon>Bacteria</taxon>
        <taxon>Pseudomonadati</taxon>
        <taxon>Pseudomonadota</taxon>
        <taxon>Alphaproteobacteria</taxon>
        <taxon>Hyphomicrobiales</taxon>
        <taxon>Phreatobacteraceae</taxon>
        <taxon>Phreatobacter</taxon>
    </lineage>
</organism>
<evidence type="ECO:0000256" key="1">
    <source>
        <dbReference type="SAM" id="Phobius"/>
    </source>
</evidence>
<dbReference type="EMBL" id="PZZL01000009">
    <property type="protein sequence ID" value="PTM51924.1"/>
    <property type="molecule type" value="Genomic_DNA"/>
</dbReference>
<evidence type="ECO:0000313" key="2">
    <source>
        <dbReference type="EMBL" id="PTM51924.1"/>
    </source>
</evidence>
<accession>A0A2T4YYW4</accession>
<comment type="caution">
    <text evidence="2">The sequence shown here is derived from an EMBL/GenBank/DDBJ whole genome shotgun (WGS) entry which is preliminary data.</text>
</comment>
<dbReference type="Proteomes" id="UP000241808">
    <property type="component" value="Unassembled WGS sequence"/>
</dbReference>
<keyword evidence="1" id="KW-1133">Transmembrane helix</keyword>